<organism evidence="2 3">
    <name type="scientific">Mycobacterium ulcerans str. Harvey</name>
    <dbReference type="NCBI Taxonomy" id="1299332"/>
    <lineage>
        <taxon>Bacteria</taxon>
        <taxon>Bacillati</taxon>
        <taxon>Actinomycetota</taxon>
        <taxon>Actinomycetes</taxon>
        <taxon>Mycobacteriales</taxon>
        <taxon>Mycobacteriaceae</taxon>
        <taxon>Mycobacterium</taxon>
        <taxon>Mycobacterium ulcerans group</taxon>
    </lineage>
</organism>
<gene>
    <name evidence="2" type="ORF">I551_7068</name>
</gene>
<evidence type="ECO:0000313" key="2">
    <source>
        <dbReference type="EMBL" id="EUA86488.1"/>
    </source>
</evidence>
<evidence type="ECO:0000256" key="1">
    <source>
        <dbReference type="SAM" id="MobiDB-lite"/>
    </source>
</evidence>
<sequence length="146" mass="15653">MLAIAVLATAARIARYAGIATWAGRTAIAHKPSRIPPTAGSSVCTEPNMKTPIDELAALTSTPAVETSGTDEQAILKRWHGNSRPTTNSNQLDRFQIARAYTRPMRGTKDHQPAHKPANQQRGAWLARADTGTVTPRSSAERVGSV</sequence>
<proteinExistence type="predicted"/>
<reference evidence="2 3" key="1">
    <citation type="submission" date="2014-01" db="EMBL/GenBank/DDBJ databases">
        <authorList>
            <person name="Dobos K."/>
            <person name="Lenaerts A."/>
            <person name="Ordway D."/>
            <person name="DeGroote M.A."/>
            <person name="Parker T."/>
            <person name="Sizemore C."/>
            <person name="Tallon L.J."/>
            <person name="Sadzewicz L.K."/>
            <person name="Sengamalay N."/>
            <person name="Fraser C.M."/>
            <person name="Hine E."/>
            <person name="Shefchek K.A."/>
            <person name="Das S.P."/>
            <person name="Tettelin H."/>
        </authorList>
    </citation>
    <scope>NUCLEOTIDE SEQUENCE [LARGE SCALE GENOMIC DNA]</scope>
    <source>
        <strain evidence="2 3">Harvey</strain>
    </source>
</reference>
<dbReference type="EMBL" id="JAOL01000173">
    <property type="protein sequence ID" value="EUA86488.1"/>
    <property type="molecule type" value="Genomic_DNA"/>
</dbReference>
<protein>
    <submittedName>
        <fullName evidence="2">Transcriptional regulatory domain protein</fullName>
    </submittedName>
</protein>
<name>A0ABP3A4V1_MYCUL</name>
<keyword evidence="3" id="KW-1185">Reference proteome</keyword>
<comment type="caution">
    <text evidence="2">The sequence shown here is derived from an EMBL/GenBank/DDBJ whole genome shotgun (WGS) entry which is preliminary data.</text>
</comment>
<dbReference type="Proteomes" id="UP000020681">
    <property type="component" value="Unassembled WGS sequence"/>
</dbReference>
<feature type="region of interest" description="Disordered" evidence="1">
    <location>
        <begin position="105"/>
        <end position="146"/>
    </location>
</feature>
<evidence type="ECO:0000313" key="3">
    <source>
        <dbReference type="Proteomes" id="UP000020681"/>
    </source>
</evidence>
<accession>A0ABP3A4V1</accession>